<dbReference type="EMBL" id="OU503051">
    <property type="protein sequence ID" value="CAI9778737.1"/>
    <property type="molecule type" value="Genomic_DNA"/>
</dbReference>
<gene>
    <name evidence="7" type="ORF">FPE_LOCUS26167</name>
</gene>
<feature type="domain" description="RING-CH-type" evidence="6">
    <location>
        <begin position="113"/>
        <end position="188"/>
    </location>
</feature>
<feature type="compositionally biased region" description="Low complexity" evidence="4">
    <location>
        <begin position="46"/>
        <end position="55"/>
    </location>
</feature>
<dbReference type="Gene3D" id="3.30.40.10">
    <property type="entry name" value="Zinc/RING finger domain, C3HC4 (zinc finger)"/>
    <property type="match status" value="1"/>
</dbReference>
<evidence type="ECO:0000313" key="7">
    <source>
        <dbReference type="EMBL" id="CAI9778737.1"/>
    </source>
</evidence>
<dbReference type="InterPro" id="IPR013083">
    <property type="entry name" value="Znf_RING/FYVE/PHD"/>
</dbReference>
<keyword evidence="3" id="KW-0862">Zinc</keyword>
<keyword evidence="5" id="KW-1133">Transmembrane helix</keyword>
<dbReference type="InterPro" id="IPR011016">
    <property type="entry name" value="Znf_RING-CH"/>
</dbReference>
<dbReference type="PANTHER" id="PTHR46214:SF18">
    <property type="entry name" value="RING-CH-TYPE DOMAIN-CONTAINING PROTEIN"/>
    <property type="match status" value="1"/>
</dbReference>
<accession>A0AAD2E4T4</accession>
<evidence type="ECO:0000256" key="3">
    <source>
        <dbReference type="ARBA" id="ARBA00022833"/>
    </source>
</evidence>
<keyword evidence="2" id="KW-0863">Zinc-finger</keyword>
<evidence type="ECO:0000256" key="4">
    <source>
        <dbReference type="SAM" id="MobiDB-lite"/>
    </source>
</evidence>
<keyword evidence="8" id="KW-1185">Reference proteome</keyword>
<dbReference type="GO" id="GO:0008270">
    <property type="term" value="F:zinc ion binding"/>
    <property type="evidence" value="ECO:0007669"/>
    <property type="project" value="UniProtKB-KW"/>
</dbReference>
<sequence length="247" mass="27721">MSTVETTPVDLDANFCVGSGGTDIRRQRRRRRRRRRRPSLACSSETTTDGSSFRFSDTDSDDLAADGRPENCSISKRAKVVRRKKFNRPVNSDSEEIDLESGELELKMQNNLEEKRVIRDCRICQLSSEENVNCDSGRGDEEFNGILIELGCNCKGDLGAAHKSCAENWFKMKGDTICEICCANALNIVGEQAVNINIATNAASLETPVFVTENESFWRGRRLLNVLLACMILAFVISWLFHFKVLP</sequence>
<evidence type="ECO:0000313" key="8">
    <source>
        <dbReference type="Proteomes" id="UP000834106"/>
    </source>
</evidence>
<dbReference type="PANTHER" id="PTHR46214">
    <property type="entry name" value="ZINC FINGER, RING-CH-TYPE"/>
    <property type="match status" value="1"/>
</dbReference>
<feature type="transmembrane region" description="Helical" evidence="5">
    <location>
        <begin position="223"/>
        <end position="241"/>
    </location>
</feature>
<dbReference type="Proteomes" id="UP000834106">
    <property type="component" value="Chromosome 16"/>
</dbReference>
<feature type="compositionally biased region" description="Basic residues" evidence="4">
    <location>
        <begin position="26"/>
        <end position="38"/>
    </location>
</feature>
<reference evidence="7" key="1">
    <citation type="submission" date="2023-05" db="EMBL/GenBank/DDBJ databases">
        <authorList>
            <person name="Huff M."/>
        </authorList>
    </citation>
    <scope>NUCLEOTIDE SEQUENCE</scope>
</reference>
<dbReference type="SMART" id="SM00744">
    <property type="entry name" value="RINGv"/>
    <property type="match status" value="1"/>
</dbReference>
<feature type="region of interest" description="Disordered" evidence="4">
    <location>
        <begin position="22"/>
        <end position="69"/>
    </location>
</feature>
<dbReference type="SUPFAM" id="SSF57850">
    <property type="entry name" value="RING/U-box"/>
    <property type="match status" value="1"/>
</dbReference>
<dbReference type="PROSITE" id="PS51292">
    <property type="entry name" value="ZF_RING_CH"/>
    <property type="match status" value="1"/>
</dbReference>
<proteinExistence type="predicted"/>
<dbReference type="Pfam" id="PF12906">
    <property type="entry name" value="RINGv"/>
    <property type="match status" value="1"/>
</dbReference>
<evidence type="ECO:0000256" key="1">
    <source>
        <dbReference type="ARBA" id="ARBA00022723"/>
    </source>
</evidence>
<name>A0AAD2E4T4_9LAMI</name>
<keyword evidence="1" id="KW-0479">Metal-binding</keyword>
<organism evidence="7 8">
    <name type="scientific">Fraxinus pennsylvanica</name>
    <dbReference type="NCBI Taxonomy" id="56036"/>
    <lineage>
        <taxon>Eukaryota</taxon>
        <taxon>Viridiplantae</taxon>
        <taxon>Streptophyta</taxon>
        <taxon>Embryophyta</taxon>
        <taxon>Tracheophyta</taxon>
        <taxon>Spermatophyta</taxon>
        <taxon>Magnoliopsida</taxon>
        <taxon>eudicotyledons</taxon>
        <taxon>Gunneridae</taxon>
        <taxon>Pentapetalae</taxon>
        <taxon>asterids</taxon>
        <taxon>lamiids</taxon>
        <taxon>Lamiales</taxon>
        <taxon>Oleaceae</taxon>
        <taxon>Oleeae</taxon>
        <taxon>Fraxinus</taxon>
    </lineage>
</organism>
<evidence type="ECO:0000259" key="6">
    <source>
        <dbReference type="PROSITE" id="PS51292"/>
    </source>
</evidence>
<keyword evidence="5" id="KW-0812">Transmembrane</keyword>
<evidence type="ECO:0000256" key="5">
    <source>
        <dbReference type="SAM" id="Phobius"/>
    </source>
</evidence>
<dbReference type="AlphaFoldDB" id="A0AAD2E4T4"/>
<evidence type="ECO:0000256" key="2">
    <source>
        <dbReference type="ARBA" id="ARBA00022771"/>
    </source>
</evidence>
<keyword evidence="5" id="KW-0472">Membrane</keyword>
<protein>
    <recommendedName>
        <fullName evidence="6">RING-CH-type domain-containing protein</fullName>
    </recommendedName>
</protein>